<name>A0A7W3Z9U3_9PSEU</name>
<accession>A0A7W3Z9U3</accession>
<evidence type="ECO:0000313" key="2">
    <source>
        <dbReference type="Proteomes" id="UP000526734"/>
    </source>
</evidence>
<protein>
    <submittedName>
        <fullName evidence="1">Uncharacterized protein</fullName>
    </submittedName>
</protein>
<dbReference type="Proteomes" id="UP000526734">
    <property type="component" value="Unassembled WGS sequence"/>
</dbReference>
<organism evidence="1 2">
    <name type="scientific">Amycolatopsis dendrobii</name>
    <dbReference type="NCBI Taxonomy" id="2760662"/>
    <lineage>
        <taxon>Bacteria</taxon>
        <taxon>Bacillati</taxon>
        <taxon>Actinomycetota</taxon>
        <taxon>Actinomycetes</taxon>
        <taxon>Pseudonocardiales</taxon>
        <taxon>Pseudonocardiaceae</taxon>
        <taxon>Amycolatopsis</taxon>
    </lineage>
</organism>
<keyword evidence="2" id="KW-1185">Reference proteome</keyword>
<dbReference type="EMBL" id="JACGZW010000002">
    <property type="protein sequence ID" value="MBB1152998.1"/>
    <property type="molecule type" value="Genomic_DNA"/>
</dbReference>
<sequence length="180" mass="20723">MSPTYLSPWRSILYREAAWVGTGRRGGNAVQYLREDEYLIRQQRALAEMVRRGRRKRSFQLAEHLAAEGGVHRSDVLAVTALFLACQAVRRGDTAAVQRFSNAFRSCERSSMDLARQLMRLEAGREQGWLPRAHYDELFSYAWRENRPDILVKASLIQPRDVPAAGWWAEMERNLSLLSV</sequence>
<gene>
    <name evidence="1" type="ORF">H4281_07645</name>
</gene>
<proteinExistence type="predicted"/>
<evidence type="ECO:0000313" key="1">
    <source>
        <dbReference type="EMBL" id="MBB1152998.1"/>
    </source>
</evidence>
<dbReference type="AlphaFoldDB" id="A0A7W3Z9U3"/>
<reference evidence="1 2" key="1">
    <citation type="submission" date="2020-08" db="EMBL/GenBank/DDBJ databases">
        <title>Amycolatopsis sp. nov. DR6-1 isolated from Dendrobium heterocarpum.</title>
        <authorList>
            <person name="Tedsree N."/>
            <person name="Kuncharoen N."/>
            <person name="Likhitwitayawuid K."/>
            <person name="Tanasupawat S."/>
        </authorList>
    </citation>
    <scope>NUCLEOTIDE SEQUENCE [LARGE SCALE GENOMIC DNA]</scope>
    <source>
        <strain evidence="1 2">DR6-1</strain>
    </source>
</reference>
<comment type="caution">
    <text evidence="1">The sequence shown here is derived from an EMBL/GenBank/DDBJ whole genome shotgun (WGS) entry which is preliminary data.</text>
</comment>